<name>A0AAN9AB33_HALRR</name>
<dbReference type="Proteomes" id="UP001381693">
    <property type="component" value="Unassembled WGS sequence"/>
</dbReference>
<organism evidence="1 2">
    <name type="scientific">Halocaridina rubra</name>
    <name type="common">Hawaiian red shrimp</name>
    <dbReference type="NCBI Taxonomy" id="373956"/>
    <lineage>
        <taxon>Eukaryota</taxon>
        <taxon>Metazoa</taxon>
        <taxon>Ecdysozoa</taxon>
        <taxon>Arthropoda</taxon>
        <taxon>Crustacea</taxon>
        <taxon>Multicrustacea</taxon>
        <taxon>Malacostraca</taxon>
        <taxon>Eumalacostraca</taxon>
        <taxon>Eucarida</taxon>
        <taxon>Decapoda</taxon>
        <taxon>Pleocyemata</taxon>
        <taxon>Caridea</taxon>
        <taxon>Atyoidea</taxon>
        <taxon>Atyidae</taxon>
        <taxon>Halocaridina</taxon>
    </lineage>
</organism>
<evidence type="ECO:0000313" key="1">
    <source>
        <dbReference type="EMBL" id="KAK7077182.1"/>
    </source>
</evidence>
<gene>
    <name evidence="1" type="ORF">SK128_018612</name>
</gene>
<keyword evidence="2" id="KW-1185">Reference proteome</keyword>
<reference evidence="1 2" key="1">
    <citation type="submission" date="2023-11" db="EMBL/GenBank/DDBJ databases">
        <title>Halocaridina rubra genome assembly.</title>
        <authorList>
            <person name="Smith C."/>
        </authorList>
    </citation>
    <scope>NUCLEOTIDE SEQUENCE [LARGE SCALE GENOMIC DNA]</scope>
    <source>
        <strain evidence="1">EP-1</strain>
        <tissue evidence="1">Whole</tissue>
    </source>
</reference>
<accession>A0AAN9AB33</accession>
<sequence>MKLSHLYWSISAVVGLRPCSYEAVVTVQLGTQLESFTHNWGGLETASVARSPLHMRG</sequence>
<comment type="caution">
    <text evidence="1">The sequence shown here is derived from an EMBL/GenBank/DDBJ whole genome shotgun (WGS) entry which is preliminary data.</text>
</comment>
<dbReference type="AlphaFoldDB" id="A0AAN9AB33"/>
<protein>
    <submittedName>
        <fullName evidence="1">Uncharacterized protein</fullName>
    </submittedName>
</protein>
<proteinExistence type="predicted"/>
<evidence type="ECO:0000313" key="2">
    <source>
        <dbReference type="Proteomes" id="UP001381693"/>
    </source>
</evidence>
<dbReference type="EMBL" id="JAXCGZ010009462">
    <property type="protein sequence ID" value="KAK7077182.1"/>
    <property type="molecule type" value="Genomic_DNA"/>
</dbReference>